<proteinExistence type="predicted"/>
<dbReference type="GO" id="GO:0006313">
    <property type="term" value="P:DNA transposition"/>
    <property type="evidence" value="ECO:0007669"/>
    <property type="project" value="InterPro"/>
</dbReference>
<evidence type="ECO:0000256" key="1">
    <source>
        <dbReference type="SAM" id="MobiDB-lite"/>
    </source>
</evidence>
<dbReference type="AlphaFoldDB" id="A0A6B0XWY2"/>
<dbReference type="InterPro" id="IPR003346">
    <property type="entry name" value="Transposase_20"/>
</dbReference>
<dbReference type="GO" id="GO:0003677">
    <property type="term" value="F:DNA binding"/>
    <property type="evidence" value="ECO:0007669"/>
    <property type="project" value="InterPro"/>
</dbReference>
<feature type="region of interest" description="Disordered" evidence="1">
    <location>
        <begin position="1"/>
        <end position="28"/>
    </location>
</feature>
<protein>
    <submittedName>
        <fullName evidence="3">IS110 family transposase</fullName>
    </submittedName>
</protein>
<dbReference type="GO" id="GO:0004803">
    <property type="term" value="F:transposase activity"/>
    <property type="evidence" value="ECO:0007669"/>
    <property type="project" value="InterPro"/>
</dbReference>
<feature type="domain" description="Transposase IS116/IS110/IS902 C-terminal" evidence="2">
    <location>
        <begin position="52"/>
        <end position="120"/>
    </location>
</feature>
<gene>
    <name evidence="3" type="ORF">F4Y60_03540</name>
</gene>
<evidence type="ECO:0000259" key="2">
    <source>
        <dbReference type="Pfam" id="PF02371"/>
    </source>
</evidence>
<comment type="caution">
    <text evidence="3">The sequence shown here is derived from an EMBL/GenBank/DDBJ whole genome shotgun (WGS) entry which is preliminary data.</text>
</comment>
<dbReference type="EMBL" id="VXRY01000138">
    <property type="protein sequence ID" value="MXY33161.1"/>
    <property type="molecule type" value="Genomic_DNA"/>
</dbReference>
<accession>A0A6B0XWY2</accession>
<evidence type="ECO:0000313" key="3">
    <source>
        <dbReference type="EMBL" id="MXY33161.1"/>
    </source>
</evidence>
<sequence>MDAERDPCRGRGRLRQATGRQSSHQEPESCVIGLTMSFDLVASARATRRVRIMQSIKVCGEVTAAVAGAVYRRVAAALAGLAPYPDDSGKRMGQRHVKGGRILPLAATAAIRFNPNMKNFDEGLIGEGRSHKIALTAVMRKPVMFAKVLGCDDRARSPAAPEPNAGKASACEQPCGQVRDNCPVTGQDPRNRPWVGLNPNTDATLIEPVDGVQFGKLRSGQICKMVGHPDFLGRQGLASVFRQPEIRPRAIS</sequence>
<name>A0A6B0XWY2_9RHOB</name>
<organism evidence="3">
    <name type="scientific">Boseongicola sp. SB0664_bin_43</name>
    <dbReference type="NCBI Taxonomy" id="2604844"/>
    <lineage>
        <taxon>Bacteria</taxon>
        <taxon>Pseudomonadati</taxon>
        <taxon>Pseudomonadota</taxon>
        <taxon>Alphaproteobacteria</taxon>
        <taxon>Rhodobacterales</taxon>
        <taxon>Paracoccaceae</taxon>
        <taxon>Boseongicola</taxon>
    </lineage>
</organism>
<dbReference type="Pfam" id="PF02371">
    <property type="entry name" value="Transposase_20"/>
    <property type="match status" value="1"/>
</dbReference>
<reference evidence="3" key="1">
    <citation type="submission" date="2019-09" db="EMBL/GenBank/DDBJ databases">
        <title>Characterisation of the sponge microbiome using genome-centric metagenomics.</title>
        <authorList>
            <person name="Engelberts J.P."/>
            <person name="Robbins S.J."/>
            <person name="De Goeij J.M."/>
            <person name="Aranda M."/>
            <person name="Bell S.C."/>
            <person name="Webster N.S."/>
        </authorList>
    </citation>
    <scope>NUCLEOTIDE SEQUENCE</scope>
    <source>
        <strain evidence="3">SB0664_bin_43</strain>
    </source>
</reference>